<evidence type="ECO:0000313" key="6">
    <source>
        <dbReference type="Proteomes" id="UP000249123"/>
    </source>
</evidence>
<dbReference type="PANTHER" id="PTHR43217">
    <property type="entry name" value="SUCCINATE SEMIALDEHYDE DEHYDROGENASE [NAD(P)+] SAD"/>
    <property type="match status" value="1"/>
</dbReference>
<comment type="caution">
    <text evidence="5">The sequence shown here is derived from an EMBL/GenBank/DDBJ whole genome shotgun (WGS) entry which is preliminary data.</text>
</comment>
<dbReference type="GO" id="GO:0004777">
    <property type="term" value="F:succinate-semialdehyde dehydrogenase (NAD+) activity"/>
    <property type="evidence" value="ECO:0007669"/>
    <property type="project" value="TreeGrafter"/>
</dbReference>
<keyword evidence="6" id="KW-1185">Reference proteome</keyword>
<organism evidence="5 6">
    <name type="scientific">Hyphomonas pacifica</name>
    <dbReference type="NCBI Taxonomy" id="1280941"/>
    <lineage>
        <taxon>Bacteria</taxon>
        <taxon>Pseudomonadati</taxon>
        <taxon>Pseudomonadota</taxon>
        <taxon>Alphaproteobacteria</taxon>
        <taxon>Hyphomonadales</taxon>
        <taxon>Hyphomonadaceae</taxon>
        <taxon>Hyphomonas</taxon>
    </lineage>
</organism>
<dbReference type="FunFam" id="3.40.605.10:FF:000012">
    <property type="entry name" value="NAD-dependent succinate-semialdehyde dehydrogenase"/>
    <property type="match status" value="1"/>
</dbReference>
<name>A0A062U0Q1_9PROT</name>
<dbReference type="InterPro" id="IPR016163">
    <property type="entry name" value="Ald_DH_C"/>
</dbReference>
<evidence type="ECO:0000259" key="4">
    <source>
        <dbReference type="Pfam" id="PF00171"/>
    </source>
</evidence>
<sequence>MSDQTVKSVNPATEVLIEEFSPFTEPMIDSAIAKSDDCFKEWRKTSFEHRAELMNKAADVLDQNAERYARQMTAEMGKPLAQARAEVEKCGWVCRHYAQHAEEYLSDEPMESGGQKAYVRHLPLGPVLAVMPWNFPFWQVFRFAAPTLMAGNTGLLKHASNVWRSALNIEEVFHEAGFPEGCFQTLLIGSSAVEGIIEDSRVKAVTLTGSGPAGQSVAATAGKQLKPSLLELGGSDAFIVMPSADIETALDTAVKARTQNNGQSCIAAKRFFVHADIFDAFKEGFEARFEALTVGAPMSDETDIGPLATGQIRDELAEQVEKSKRAGAKAFHAGAGLPEKGYWFDPAILYDAPDGSPSAEEEMFGPVANVWKVDSLEDAIARANRSIFGLGSVIFTQDEDEMDMAIDHLEAGATFINTMTASDPRLPFGGIKQSGYGRELSADGIKAFVNRKTVYLA</sequence>
<proteinExistence type="inferred from homology"/>
<dbReference type="PANTHER" id="PTHR43217:SF1">
    <property type="entry name" value="SUCCINATE SEMIALDEHYDE DEHYDROGENASE [NAD(P)+] SAD"/>
    <property type="match status" value="1"/>
</dbReference>
<accession>A0A062U0Q1</accession>
<evidence type="ECO:0000256" key="3">
    <source>
        <dbReference type="ARBA" id="ARBA00023002"/>
    </source>
</evidence>
<dbReference type="InterPro" id="IPR047110">
    <property type="entry name" value="GABD/Sad-like"/>
</dbReference>
<dbReference type="GO" id="GO:0004030">
    <property type="term" value="F:aldehyde dehydrogenase [NAD(P)+] activity"/>
    <property type="evidence" value="ECO:0007669"/>
    <property type="project" value="InterPro"/>
</dbReference>
<reference evidence="5 6" key="1">
    <citation type="submission" date="2013-04" db="EMBL/GenBank/DDBJ databases">
        <title>Hyphomonas sp. T24B3 Genome Sequencing.</title>
        <authorList>
            <person name="Lai Q."/>
            <person name="Shao Z."/>
        </authorList>
    </citation>
    <scope>NUCLEOTIDE SEQUENCE [LARGE SCALE GENOMIC DNA]</scope>
    <source>
        <strain evidence="5 6">T24B3</strain>
    </source>
</reference>
<dbReference type="InterPro" id="IPR044148">
    <property type="entry name" value="ALDH_GabD1-like"/>
</dbReference>
<dbReference type="eggNOG" id="COG1012">
    <property type="taxonomic scope" value="Bacteria"/>
</dbReference>
<evidence type="ECO:0000256" key="2">
    <source>
        <dbReference type="ARBA" id="ARBA00022857"/>
    </source>
</evidence>
<dbReference type="CDD" id="cd07100">
    <property type="entry name" value="ALDH_SSADH1_GabD1"/>
    <property type="match status" value="1"/>
</dbReference>
<dbReference type="Gene3D" id="3.40.309.10">
    <property type="entry name" value="Aldehyde Dehydrogenase, Chain A, domain 2"/>
    <property type="match status" value="1"/>
</dbReference>
<feature type="domain" description="Aldehyde dehydrogenase" evidence="4">
    <location>
        <begin position="4"/>
        <end position="454"/>
    </location>
</feature>
<dbReference type="Pfam" id="PF00171">
    <property type="entry name" value="Aldedh"/>
    <property type="match status" value="1"/>
</dbReference>
<keyword evidence="2" id="KW-0521">NADP</keyword>
<dbReference type="STRING" id="1280941.HY2_10585"/>
<dbReference type="SUPFAM" id="SSF53720">
    <property type="entry name" value="ALDH-like"/>
    <property type="match status" value="1"/>
</dbReference>
<dbReference type="Gene3D" id="3.40.605.10">
    <property type="entry name" value="Aldehyde Dehydrogenase, Chain A, domain 1"/>
    <property type="match status" value="1"/>
</dbReference>
<comment type="similarity">
    <text evidence="1">Belongs to the aldehyde dehydrogenase family.</text>
</comment>
<protein>
    <recommendedName>
        <fullName evidence="4">Aldehyde dehydrogenase domain-containing protein</fullName>
    </recommendedName>
</protein>
<dbReference type="AlphaFoldDB" id="A0A062U0Q1"/>
<dbReference type="Proteomes" id="UP000249123">
    <property type="component" value="Unassembled WGS sequence"/>
</dbReference>
<dbReference type="OrthoDB" id="9812625at2"/>
<gene>
    <name evidence="5" type="ORF">HY3_10770</name>
</gene>
<dbReference type="EMBL" id="AWFB01000010">
    <property type="protein sequence ID" value="RAN34618.1"/>
    <property type="molecule type" value="Genomic_DNA"/>
</dbReference>
<dbReference type="InterPro" id="IPR016161">
    <property type="entry name" value="Ald_DH/histidinol_DH"/>
</dbReference>
<dbReference type="InterPro" id="IPR016162">
    <property type="entry name" value="Ald_DH_N"/>
</dbReference>
<evidence type="ECO:0000313" key="5">
    <source>
        <dbReference type="EMBL" id="RAN34618.1"/>
    </source>
</evidence>
<keyword evidence="3" id="KW-0560">Oxidoreductase</keyword>
<dbReference type="RefSeq" id="WP_034825200.1">
    <property type="nucleotide sequence ID" value="NZ_AWFA01000010.1"/>
</dbReference>
<evidence type="ECO:0000256" key="1">
    <source>
        <dbReference type="ARBA" id="ARBA00009986"/>
    </source>
</evidence>
<dbReference type="InterPro" id="IPR015590">
    <property type="entry name" value="Aldehyde_DH_dom"/>
</dbReference>